<dbReference type="SUPFAM" id="SSF52540">
    <property type="entry name" value="P-loop containing nucleoside triphosphate hydrolases"/>
    <property type="match status" value="1"/>
</dbReference>
<feature type="compositionally biased region" description="Low complexity" evidence="4">
    <location>
        <begin position="2342"/>
        <end position="2372"/>
    </location>
</feature>
<organism evidence="9">
    <name type="scientific">Salpingoeca rosetta (strain ATCC 50818 / BSB-021)</name>
    <dbReference type="NCBI Taxonomy" id="946362"/>
    <lineage>
        <taxon>Eukaryota</taxon>
        <taxon>Choanoflagellata</taxon>
        <taxon>Craspedida</taxon>
        <taxon>Salpingoecidae</taxon>
        <taxon>Salpingoeca</taxon>
    </lineage>
</organism>
<feature type="region of interest" description="Disordered" evidence="4">
    <location>
        <begin position="2012"/>
        <end position="2065"/>
    </location>
</feature>
<dbReference type="KEGG" id="sre:PTSG_02659"/>
<evidence type="ECO:0000256" key="3">
    <source>
        <dbReference type="PROSITE-ProRule" id="PRU00192"/>
    </source>
</evidence>
<evidence type="ECO:0000256" key="1">
    <source>
        <dbReference type="ARBA" id="ARBA00007014"/>
    </source>
</evidence>
<evidence type="ECO:0000256" key="2">
    <source>
        <dbReference type="ARBA" id="ARBA00022443"/>
    </source>
</evidence>
<evidence type="ECO:0000259" key="7">
    <source>
        <dbReference type="PROSITE" id="PS50106"/>
    </source>
</evidence>
<feature type="compositionally biased region" description="Low complexity" evidence="4">
    <location>
        <begin position="2018"/>
        <end position="2038"/>
    </location>
</feature>
<feature type="domain" description="PDZ" evidence="7">
    <location>
        <begin position="2652"/>
        <end position="2718"/>
    </location>
</feature>
<dbReference type="PROSITE" id="PS50002">
    <property type="entry name" value="SH3"/>
    <property type="match status" value="1"/>
</dbReference>
<dbReference type="PANTHER" id="PTHR23122">
    <property type="entry name" value="MEMBRANE-ASSOCIATED GUANYLATE KINASE MAGUK"/>
    <property type="match status" value="1"/>
</dbReference>
<dbReference type="InterPro" id="IPR036028">
    <property type="entry name" value="SH3-like_dom_sf"/>
</dbReference>
<feature type="domain" description="PDZ" evidence="7">
    <location>
        <begin position="1837"/>
        <end position="1905"/>
    </location>
</feature>
<feature type="domain" description="PDZ" evidence="7">
    <location>
        <begin position="2068"/>
        <end position="2137"/>
    </location>
</feature>
<feature type="domain" description="PDZ" evidence="7">
    <location>
        <begin position="152"/>
        <end position="213"/>
    </location>
</feature>
<feature type="compositionally biased region" description="Low complexity" evidence="4">
    <location>
        <begin position="660"/>
        <end position="670"/>
    </location>
</feature>
<dbReference type="EMBL" id="GL832960">
    <property type="protein sequence ID" value="EGD81975.1"/>
    <property type="molecule type" value="Genomic_DNA"/>
</dbReference>
<dbReference type="InterPro" id="IPR036034">
    <property type="entry name" value="PDZ_sf"/>
</dbReference>
<feature type="domain" description="PDZ" evidence="7">
    <location>
        <begin position="25"/>
        <end position="112"/>
    </location>
</feature>
<dbReference type="eggNOG" id="KOG3528">
    <property type="taxonomic scope" value="Eukaryota"/>
</dbReference>
<dbReference type="Proteomes" id="UP000007799">
    <property type="component" value="Unassembled WGS sequence"/>
</dbReference>
<dbReference type="InterPro" id="IPR050716">
    <property type="entry name" value="MAGUK"/>
</dbReference>
<dbReference type="InterPro" id="IPR027417">
    <property type="entry name" value="P-loop_NTPase"/>
</dbReference>
<dbReference type="CDD" id="cd00136">
    <property type="entry name" value="PDZ_canonical"/>
    <property type="match status" value="10"/>
</dbReference>
<feature type="domain" description="PDZ" evidence="7">
    <location>
        <begin position="1546"/>
        <end position="1626"/>
    </location>
</feature>
<dbReference type="InterPro" id="IPR008144">
    <property type="entry name" value="Guanylate_kin-like_dom"/>
</dbReference>
<dbReference type="GeneID" id="16076746"/>
<dbReference type="OMA" id="TICKING"/>
<feature type="region of interest" description="Disordered" evidence="4">
    <location>
        <begin position="1715"/>
        <end position="1736"/>
    </location>
</feature>
<dbReference type="PROSITE" id="PS50106">
    <property type="entry name" value="PDZ"/>
    <property type="match status" value="19"/>
</dbReference>
<keyword evidence="9" id="KW-1185">Reference proteome</keyword>
<sequence>MPPPLKWAGSTTSMEGRLMVAVHEVIELNLQPNETLGLRVSGGTDTVDEGEDPGLFVEEVLEGAGSRDGRIKVDDKIIEVNGTRLGERTHEEYMGVLTEAVGSLNVVLLVSRMREVGSVSWEEFFAGRYGHMTTQGRYASGSIAYVSEGFGVVELEQSASETFGLALAGAKSKEEARVAAGVYIAAIRAGGPAAAAAIDGTLSRGQQIVEINGWACARATVAEVELLLNRFARATIVVKENPEGFLPFSDESLNRYYAPLTVDGQEATTESLRQVSLPFDPTGNTKLGLRIIGVPPNTKFDAHGVFVNGCAPGTAAADRLNVGDQIIEINGCTLAGATHDVAANTLRASKGTAKLLVVHNAPGYEYMTRMVEEHERELDQDPDARRHIKDVLVPDVRIPEVQTVRDADAQENKVVVRVARPVGQPIGVTIHVREVAGRRIPLITNVSAGSVAADTGKLRVGQQVFALNTTALSENTPHRDIENVLADTSLDHIELTVSAEPVVDVSELLANLILTHTSTAISHQHVRLVRIPDNINGLGFAFVGPSEESGLAPFGAYVSRTTVGELNTGDQLLAVSSNNHGKFECLFDCSYKKAMSLLMRAKMARETYLVVCSNPEGYAFFSAMTTNSVDLEQVLPPPISPRAAVAAVRESVAAEHQRRQQQQQHQQQQQGEEKQDTEKGQERIDGESGEQRQGEGGHAQAESTEVQGEQGEGVAAATSDKSAEQPAGVESQPATAAVNATTDSATAAGPAHTANASMTAPPQRSSFFTVTEAPFHVRAHFAWVPQNETQLGFAERDVLRVEELLSGDFWVATHLGTGARGQIPSAAYYEEFFKATPLWQQKLHIAQTIDQTMRDADEATRKEARDDVLTVHSYTVVEWQQLEGAVRPLAVFGMEAHKVMVGAMHLLPDMAIATPLRCTSRPMRDGETNGQEYEFVSREEMERRLAAKELIEVGSFKGNLYGTTIEAVAAPARDGKLVLMQCHPPAIRRLQLLGDIHPIVAFVAPAPERLQTRADGSAIDEAAQAAAWEQVEHGHTFTHVLQEGPVPALAQQVAAIVSEEARAEGLWAAVPALLPRAPLSQAASPSKMSLGLTTAPATLGNTSMTATNAVDTSTAAAAAGATEEDESLAMYSQSTQLKCDFETVVVQRLGKHKYGFKLVADDETGVPTVAPGDDIVYVNGSFGAGARVLCVGGQNVIAESSSKLKDAVKKNTETLSVVLFPRHLNVRAVKLKKRNNTFGLKMSTPEGFPATIITGVPQENIVREGSCRRGDAIVAVNGAPMLRCSLEEVTSAFTQQKTARIAVADADDVMLTSSGTSRRVELRRFQTNYGLEIAMLDDLPVVLRITAATVAAASDLNVGDAIYKINGMTTRNASYDTIMSTVRTSATLDLVVDKCPRFARREVTVERSATAGYGMHVQTTFGYCPVVTRVVEGSPAATGNAILPGDEIVEINGTATQGKMHEEVVAMLSRATTAKLSLRHPTTPTAAPMAPAIVPAAATASEQQQPTKEEETNNDAQQQEETHQQPPKQQVEVQDASVKSFSNARKVVFRGASVSRLGLRFQRVEGDAFFKVAEVLDGGLAKESGAISPGDAVAEVNGIAFNTREGLARALSAAEDTVSIVVGTPRQEQAGARVVLDTHSERLGLKIVCVQDSFPIVSVVDADGAAAKEPALVPGVTILKVNGRDMHGATSEDLRAALAASSLIELVLGDRVSLPQPPQEQEQQQGEGSQGGGTNLHPIRIARITPVEGESLGIAIRTHEGTDLCPVVPAIIAGSLAEKEGTITAGDEIVTINGTPTSGLTHEGVVALLKQPRDVIEIGVRQSLQALEPFEAAQSNVVRLEKSGGAFGLNLITAERVPAVVVGIAPNSAAQHSNAFAVGDVIMKINGESTVDLTHDELVSIFRSSDMVELESAPREDGEVKAVEATRGPSGLGLVIKSDDRGNSFITKVAEGSPAADAGVPLFAKILAVNNSPVIGLSHDDVVAHLRATTVSLLLRCPAGPVTADMFDMRMDQPAVPPSASQQQAAAAQGEATQTAAAADKEEDSSTAAPPSYDDVGGGDEGDANTRVVTLTRGERGYGFRLITNEDHASPIVIEALPNTPATNVLRPGDAILSINGTSTANLTHEEVLALIQSAGSINLRVRHDGDVFFNLLQNSRQHELGTPVPGLSKGTQTTVLKRGGGGYGLRIETLEGLRHIIVEVIPGGAAADSKQVHVGQEILEINGQAARGVEHNGVVSMLASTDEAHVKLTLPPQLGDCTLVRLRRDDNGSLGLRLQMPQQESPLSYPIISHVGEHNAAHLQPGDFIIRVNGASVMGKPLEEFAPAFLSDPVVVDVYRPAPGTDATAASPEAPATTTAATAAAQDAATPAQEAGETPADSGAQSQLQSYTSEQTQAQASAATANTPATEQAPAQQQQQQSPQEEGDGQGARKTVILQRTSTGFGLQIASPNEEGPHYHQITLVLPTARVVSGTVEAGDIIEQINGEDVTARTHEQLVDILSGQSMLEMVVRKPSPEQAQLAEPVQAFQQLMTRTQQQPNGHAAGVGEQAEAQAGTTAETAPEQQPQQEQQQQQQQQQETGTEQGEDKGYQSQSAAGRATADTGANAVQQQQQQQQQHDADEEATADAGDVSEPTPQIVEDDATAPPAPPARRTVTVAKNERGLGMKFLGLGQGLGVIVTALMPDTPAHACPDLNIYDTICKINGTDVLDLEHDAVRDILVSGSSFELEVLPAPAAKVAILVRESKDDPLGVAVVDDDHHRVRVANVSEAARFADAQLEPGEEIVSVNHRDVRTMSAMQVGVFMRTASDVLVIAANPCADPLPEHETTA</sequence>
<feature type="region of interest" description="Disordered" evidence="4">
    <location>
        <begin position="646"/>
        <end position="761"/>
    </location>
</feature>
<feature type="domain" description="PDZ" evidence="7">
    <location>
        <begin position="1919"/>
        <end position="1995"/>
    </location>
</feature>
<feature type="compositionally biased region" description="Basic and acidic residues" evidence="4">
    <location>
        <begin position="671"/>
        <end position="695"/>
    </location>
</feature>
<feature type="region of interest" description="Disordered" evidence="4">
    <location>
        <begin position="2342"/>
        <end position="2429"/>
    </location>
</feature>
<dbReference type="SMART" id="SM00228">
    <property type="entry name" value="PDZ"/>
    <property type="match status" value="19"/>
</dbReference>
<reference evidence="8" key="1">
    <citation type="submission" date="2009-08" db="EMBL/GenBank/DDBJ databases">
        <title>Annotation of Salpingoeca rosetta.</title>
        <authorList>
            <consortium name="The Broad Institute Genome Sequencing Platform"/>
            <person name="Russ C."/>
            <person name="Cuomo C."/>
            <person name="Burger G."/>
            <person name="Gray M.W."/>
            <person name="Holland P.W.H."/>
            <person name="King N."/>
            <person name="Lang F.B.F."/>
            <person name="Roger A.J."/>
            <person name="Ruiz-Trillo I."/>
            <person name="Young S.K."/>
            <person name="Zeng Q."/>
            <person name="Gargeya S."/>
            <person name="Alvarado L."/>
            <person name="Berlin A."/>
            <person name="Chapman S.B."/>
            <person name="Chen Z."/>
            <person name="Freedman E."/>
            <person name="Gellesch M."/>
            <person name="Goldberg J."/>
            <person name="Griggs A."/>
            <person name="Gujja S."/>
            <person name="Heilman E."/>
            <person name="Heiman D."/>
            <person name="Howarth C."/>
            <person name="Mehta T."/>
            <person name="Neiman D."/>
            <person name="Pearson M."/>
            <person name="Roberts A."/>
            <person name="Saif S."/>
            <person name="Shea T."/>
            <person name="Shenoy N."/>
            <person name="Sisk P."/>
            <person name="Stolte C."/>
            <person name="Sykes S."/>
            <person name="White J."/>
            <person name="Yandava C."/>
            <person name="Haas B."/>
            <person name="Nusbaum C."/>
            <person name="Birren B."/>
        </authorList>
    </citation>
    <scope>NUCLEOTIDE SEQUENCE [LARGE SCALE GENOMIC DNA]</scope>
    <source>
        <strain evidence="8">ATCC 50818</strain>
    </source>
</reference>
<feature type="compositionally biased region" description="Low complexity" evidence="4">
    <location>
        <begin position="2539"/>
        <end position="2581"/>
    </location>
</feature>
<dbReference type="FunCoup" id="F2U2Y1">
    <property type="interactions" value="373"/>
</dbReference>
<dbReference type="eggNOG" id="KOG0708">
    <property type="taxonomic scope" value="Eukaryota"/>
</dbReference>
<dbReference type="RefSeq" id="XP_004996158.1">
    <property type="nucleotide sequence ID" value="XM_004996101.1"/>
</dbReference>
<dbReference type="Gene3D" id="2.30.30.40">
    <property type="entry name" value="SH3 Domains"/>
    <property type="match status" value="1"/>
</dbReference>
<feature type="domain" description="PDZ" evidence="7">
    <location>
        <begin position="2432"/>
        <end position="2499"/>
    </location>
</feature>
<feature type="domain" description="PDZ" evidence="7">
    <location>
        <begin position="2737"/>
        <end position="2811"/>
    </location>
</feature>
<feature type="domain" description="PDZ" evidence="7">
    <location>
        <begin position="2260"/>
        <end position="2321"/>
    </location>
</feature>
<feature type="domain" description="PDZ" evidence="7">
    <location>
        <begin position="1319"/>
        <end position="1385"/>
    </location>
</feature>
<feature type="compositionally biased region" description="Low complexity" evidence="4">
    <location>
        <begin position="2386"/>
        <end position="2421"/>
    </location>
</feature>
<feature type="domain" description="PDZ" evidence="7">
    <location>
        <begin position="274"/>
        <end position="361"/>
    </location>
</feature>
<feature type="domain" description="PDZ" evidence="7">
    <location>
        <begin position="1633"/>
        <end position="1698"/>
    </location>
</feature>
<feature type="domain" description="PDZ" evidence="7">
    <location>
        <begin position="1402"/>
        <end position="1471"/>
    </location>
</feature>
<name>F2U2Y1_SALR5</name>
<dbReference type="SUPFAM" id="SSF50156">
    <property type="entry name" value="PDZ domain-like"/>
    <property type="match status" value="19"/>
</dbReference>
<comment type="similarity">
    <text evidence="1">Belongs to the MAGUK family.</text>
</comment>
<protein>
    <submittedName>
        <fullName evidence="8">Uncharacterized protein</fullName>
    </submittedName>
</protein>
<dbReference type="Gene3D" id="2.30.42.10">
    <property type="match status" value="18"/>
</dbReference>
<dbReference type="FunFam" id="3.30.63.10:FF:000002">
    <property type="entry name" value="Guanylate kinase 1"/>
    <property type="match status" value="1"/>
</dbReference>
<dbReference type="PROSITE" id="PS50052">
    <property type="entry name" value="GUANYLATE_KINASE_2"/>
    <property type="match status" value="1"/>
</dbReference>
<dbReference type="STRING" id="946362.F2U2Y1"/>
<feature type="domain" description="PDZ" evidence="7">
    <location>
        <begin position="1228"/>
        <end position="1293"/>
    </location>
</feature>
<feature type="compositionally biased region" description="Low complexity" evidence="4">
    <location>
        <begin position="745"/>
        <end position="756"/>
    </location>
</feature>
<dbReference type="Pfam" id="PF00595">
    <property type="entry name" value="PDZ"/>
    <property type="match status" value="13"/>
</dbReference>
<dbReference type="InterPro" id="IPR001478">
    <property type="entry name" value="PDZ"/>
</dbReference>
<evidence type="ECO:0000259" key="5">
    <source>
        <dbReference type="PROSITE" id="PS50002"/>
    </source>
</evidence>
<feature type="domain" description="PDZ" evidence="7">
    <location>
        <begin position="2173"/>
        <end position="2242"/>
    </location>
</feature>
<feature type="compositionally biased region" description="Polar residues" evidence="4">
    <location>
        <begin position="1514"/>
        <end position="1536"/>
    </location>
</feature>
<feature type="domain" description="PDZ" evidence="7">
    <location>
        <begin position="1738"/>
        <end position="1824"/>
    </location>
</feature>
<dbReference type="OrthoDB" id="439127at2759"/>
<dbReference type="InParanoid" id="F2U2Y1"/>
<feature type="domain" description="PDZ" evidence="7">
    <location>
        <begin position="525"/>
        <end position="601"/>
    </location>
</feature>
<dbReference type="InterPro" id="IPR008145">
    <property type="entry name" value="GK/Ca_channel_bsu"/>
</dbReference>
<feature type="region of interest" description="Disordered" evidence="4">
    <location>
        <begin position="2534"/>
        <end position="2650"/>
    </location>
</feature>
<evidence type="ECO:0000313" key="9">
    <source>
        <dbReference type="Proteomes" id="UP000007799"/>
    </source>
</evidence>
<evidence type="ECO:0000256" key="4">
    <source>
        <dbReference type="SAM" id="MobiDB-lite"/>
    </source>
</evidence>
<dbReference type="Pfam" id="PF00625">
    <property type="entry name" value="Guanylate_kin"/>
    <property type="match status" value="1"/>
</dbReference>
<dbReference type="Gene3D" id="3.40.50.300">
    <property type="entry name" value="P-loop containing nucleotide triphosphate hydrolases"/>
    <property type="match status" value="1"/>
</dbReference>
<evidence type="ECO:0000313" key="8">
    <source>
        <dbReference type="EMBL" id="EGD81975.1"/>
    </source>
</evidence>
<feature type="region of interest" description="Disordered" evidence="4">
    <location>
        <begin position="1498"/>
        <end position="1536"/>
    </location>
</feature>
<accession>F2U2Y1</accession>
<feature type="domain" description="SH3" evidence="5">
    <location>
        <begin position="772"/>
        <end position="833"/>
    </location>
</feature>
<dbReference type="InterPro" id="IPR001452">
    <property type="entry name" value="SH3_domain"/>
</dbReference>
<dbReference type="SMART" id="SM00072">
    <property type="entry name" value="GuKc"/>
    <property type="match status" value="1"/>
</dbReference>
<dbReference type="PROSITE" id="PS00856">
    <property type="entry name" value="GUANYLATE_KINASE_1"/>
    <property type="match status" value="1"/>
</dbReference>
<feature type="domain" description="PDZ" evidence="7">
    <location>
        <begin position="415"/>
        <end position="488"/>
    </location>
</feature>
<dbReference type="SUPFAM" id="SSF50044">
    <property type="entry name" value="SH3-domain"/>
    <property type="match status" value="1"/>
</dbReference>
<keyword evidence="2 3" id="KW-0728">SH3 domain</keyword>
<dbReference type="SMART" id="SM00326">
    <property type="entry name" value="SH3"/>
    <property type="match status" value="1"/>
</dbReference>
<feature type="domain" description="Guanylate kinase-like" evidence="6">
    <location>
        <begin position="886"/>
        <end position="1058"/>
    </location>
</feature>
<proteinExistence type="inferred from homology"/>
<dbReference type="InterPro" id="IPR020590">
    <property type="entry name" value="Guanylate_kinase_CS"/>
</dbReference>
<evidence type="ECO:0000259" key="6">
    <source>
        <dbReference type="PROSITE" id="PS50052"/>
    </source>
</evidence>
<gene>
    <name evidence="8" type="ORF">PTSG_02659</name>
</gene>
<feature type="compositionally biased region" description="Polar residues" evidence="4">
    <location>
        <begin position="732"/>
        <end position="744"/>
    </location>
</feature>